<dbReference type="PANTHER" id="PTHR12835">
    <property type="entry name" value="BIOTIN PROTEIN LIGASE"/>
    <property type="match status" value="1"/>
</dbReference>
<evidence type="ECO:0000256" key="6">
    <source>
        <dbReference type="ARBA" id="ARBA00047846"/>
    </source>
</evidence>
<dbReference type="PANTHER" id="PTHR12835:SF5">
    <property type="entry name" value="BIOTIN--PROTEIN LIGASE"/>
    <property type="match status" value="1"/>
</dbReference>
<dbReference type="InterPro" id="IPR045864">
    <property type="entry name" value="aa-tRNA-synth_II/BPL/LPL"/>
</dbReference>
<evidence type="ECO:0000256" key="1">
    <source>
        <dbReference type="ARBA" id="ARBA00022598"/>
    </source>
</evidence>
<dbReference type="EMBL" id="VFSU01000024">
    <property type="protein sequence ID" value="TPE61035.1"/>
    <property type="molecule type" value="Genomic_DNA"/>
</dbReference>
<dbReference type="CDD" id="cd16442">
    <property type="entry name" value="BPL"/>
    <property type="match status" value="1"/>
</dbReference>
<proteinExistence type="predicted"/>
<reference evidence="8 9" key="1">
    <citation type="submission" date="2019-06" db="EMBL/GenBank/DDBJ databases">
        <authorList>
            <person name="Lee I."/>
            <person name="Jang G.I."/>
            <person name="Hwang C.Y."/>
        </authorList>
    </citation>
    <scope>NUCLEOTIDE SEQUENCE [LARGE SCALE GENOMIC DNA]</scope>
    <source>
        <strain evidence="8 9">PAMC 28131</strain>
    </source>
</reference>
<protein>
    <recommendedName>
        <fullName evidence="5">biotin--[biotin carboxyl-carrier protein] ligase</fullName>
        <ecNumber evidence="5">6.3.4.15</ecNumber>
    </recommendedName>
</protein>
<dbReference type="InterPro" id="IPR003142">
    <property type="entry name" value="BPL_C"/>
</dbReference>
<dbReference type="Pfam" id="PF03099">
    <property type="entry name" value="BPL_LplA_LipB"/>
    <property type="match status" value="1"/>
</dbReference>
<organism evidence="8 9">
    <name type="scientific">Sandaracinobacter neustonicus</name>
    <dbReference type="NCBI Taxonomy" id="1715348"/>
    <lineage>
        <taxon>Bacteria</taxon>
        <taxon>Pseudomonadati</taxon>
        <taxon>Pseudomonadota</taxon>
        <taxon>Alphaproteobacteria</taxon>
        <taxon>Sphingomonadales</taxon>
        <taxon>Sphingosinicellaceae</taxon>
        <taxon>Sandaracinobacter</taxon>
    </lineage>
</organism>
<evidence type="ECO:0000313" key="9">
    <source>
        <dbReference type="Proteomes" id="UP000319897"/>
    </source>
</evidence>
<dbReference type="SUPFAM" id="SSF55681">
    <property type="entry name" value="Class II aaRS and biotin synthetases"/>
    <property type="match status" value="1"/>
</dbReference>
<keyword evidence="1 8" id="KW-0436">Ligase</keyword>
<comment type="catalytic activity">
    <reaction evidence="6">
        <text>biotin + L-lysyl-[protein] + ATP = N(6)-biotinyl-L-lysyl-[protein] + AMP + diphosphate + H(+)</text>
        <dbReference type="Rhea" id="RHEA:11756"/>
        <dbReference type="Rhea" id="RHEA-COMP:9752"/>
        <dbReference type="Rhea" id="RHEA-COMP:10505"/>
        <dbReference type="ChEBI" id="CHEBI:15378"/>
        <dbReference type="ChEBI" id="CHEBI:29969"/>
        <dbReference type="ChEBI" id="CHEBI:30616"/>
        <dbReference type="ChEBI" id="CHEBI:33019"/>
        <dbReference type="ChEBI" id="CHEBI:57586"/>
        <dbReference type="ChEBI" id="CHEBI:83144"/>
        <dbReference type="ChEBI" id="CHEBI:456215"/>
        <dbReference type="EC" id="6.3.4.15"/>
    </reaction>
</comment>
<keyword evidence="4" id="KW-0092">Biotin</keyword>
<dbReference type="SUPFAM" id="SSF50037">
    <property type="entry name" value="C-terminal domain of transcriptional repressors"/>
    <property type="match status" value="1"/>
</dbReference>
<dbReference type="PROSITE" id="PS51733">
    <property type="entry name" value="BPL_LPL_CATALYTIC"/>
    <property type="match status" value="1"/>
</dbReference>
<evidence type="ECO:0000313" key="8">
    <source>
        <dbReference type="EMBL" id="TPE61035.1"/>
    </source>
</evidence>
<comment type="caution">
    <text evidence="8">The sequence shown here is derived from an EMBL/GenBank/DDBJ whole genome shotgun (WGS) entry which is preliminary data.</text>
</comment>
<dbReference type="OrthoDB" id="9807064at2"/>
<accession>A0A501XKQ9</accession>
<dbReference type="Pfam" id="PF02237">
    <property type="entry name" value="BPL_C"/>
    <property type="match status" value="1"/>
</dbReference>
<dbReference type="Gene3D" id="3.30.930.10">
    <property type="entry name" value="Bira Bifunctional Protein, Domain 2"/>
    <property type="match status" value="1"/>
</dbReference>
<name>A0A501XKQ9_9SPHN</name>
<evidence type="ECO:0000259" key="7">
    <source>
        <dbReference type="PROSITE" id="PS51733"/>
    </source>
</evidence>
<dbReference type="NCBIfam" id="TIGR00121">
    <property type="entry name" value="birA_ligase"/>
    <property type="match status" value="1"/>
</dbReference>
<keyword evidence="3" id="KW-0067">ATP-binding</keyword>
<keyword evidence="9" id="KW-1185">Reference proteome</keyword>
<evidence type="ECO:0000256" key="4">
    <source>
        <dbReference type="ARBA" id="ARBA00023267"/>
    </source>
</evidence>
<dbReference type="InterPro" id="IPR004143">
    <property type="entry name" value="BPL_LPL_catalytic"/>
</dbReference>
<dbReference type="Gene3D" id="2.30.30.100">
    <property type="match status" value="1"/>
</dbReference>
<dbReference type="GO" id="GO:0004077">
    <property type="term" value="F:biotin--[biotin carboxyl-carrier protein] ligase activity"/>
    <property type="evidence" value="ECO:0007669"/>
    <property type="project" value="UniProtKB-EC"/>
</dbReference>
<evidence type="ECO:0000256" key="3">
    <source>
        <dbReference type="ARBA" id="ARBA00022840"/>
    </source>
</evidence>
<dbReference type="InterPro" id="IPR004408">
    <property type="entry name" value="Biotin_CoA_COase_ligase"/>
</dbReference>
<dbReference type="EC" id="6.3.4.15" evidence="5"/>
<sequence>MILTLPEVGSTNDWLRENASQFPDGQWVRAERQTSGRGRLGRQWQMPEGNLAMSGLIRPQPGEGNPAELGFVAALALHDVMAGLTDTARLQLKWPNDVLLDGAKLSGILLEREGDQLVLGIGVNIVAAPKLPDRATISLADLGLVIAAADFAERLAASFAARRAEWRAGGFAATRAEWLARAHPIGTPLWASQQEGRVAGRFAGLDPDGALRLDGEDGRVHVIHAGDVWGAPPAIGPTNGERG</sequence>
<dbReference type="InterPro" id="IPR008988">
    <property type="entry name" value="Transcriptional_repressor_C"/>
</dbReference>
<dbReference type="Proteomes" id="UP000319897">
    <property type="component" value="Unassembled WGS sequence"/>
</dbReference>
<evidence type="ECO:0000256" key="2">
    <source>
        <dbReference type="ARBA" id="ARBA00022741"/>
    </source>
</evidence>
<gene>
    <name evidence="8" type="ORF">FJQ54_09020</name>
</gene>
<dbReference type="GO" id="GO:0005737">
    <property type="term" value="C:cytoplasm"/>
    <property type="evidence" value="ECO:0007669"/>
    <property type="project" value="TreeGrafter"/>
</dbReference>
<evidence type="ECO:0000256" key="5">
    <source>
        <dbReference type="ARBA" id="ARBA00024227"/>
    </source>
</evidence>
<feature type="domain" description="BPL/LPL catalytic" evidence="7">
    <location>
        <begin position="1"/>
        <end position="167"/>
    </location>
</feature>
<keyword evidence="2" id="KW-0547">Nucleotide-binding</keyword>
<dbReference type="GO" id="GO:0005524">
    <property type="term" value="F:ATP binding"/>
    <property type="evidence" value="ECO:0007669"/>
    <property type="project" value="UniProtKB-KW"/>
</dbReference>
<dbReference type="AlphaFoldDB" id="A0A501XKQ9"/>